<evidence type="ECO:0000256" key="1">
    <source>
        <dbReference type="SAM" id="MobiDB-lite"/>
    </source>
</evidence>
<feature type="domain" description="Death" evidence="2">
    <location>
        <begin position="540"/>
        <end position="624"/>
    </location>
</feature>
<dbReference type="AlphaFoldDB" id="A0A9D4QD96"/>
<dbReference type="SUPFAM" id="SSF47986">
    <property type="entry name" value="DEATH domain"/>
    <property type="match status" value="1"/>
</dbReference>
<comment type="caution">
    <text evidence="3">The sequence shown here is derived from an EMBL/GenBank/DDBJ whole genome shotgun (WGS) entry which is preliminary data.</text>
</comment>
<dbReference type="GO" id="GO:0007165">
    <property type="term" value="P:signal transduction"/>
    <property type="evidence" value="ECO:0007669"/>
    <property type="project" value="InterPro"/>
</dbReference>
<reference evidence="3" key="1">
    <citation type="journal article" date="2020" name="Cell">
        <title>Large-Scale Comparative Analyses of Tick Genomes Elucidate Their Genetic Diversity and Vector Capacities.</title>
        <authorList>
            <consortium name="Tick Genome and Microbiome Consortium (TIGMIC)"/>
            <person name="Jia N."/>
            <person name="Wang J."/>
            <person name="Shi W."/>
            <person name="Du L."/>
            <person name="Sun Y."/>
            <person name="Zhan W."/>
            <person name="Jiang J.F."/>
            <person name="Wang Q."/>
            <person name="Zhang B."/>
            <person name="Ji P."/>
            <person name="Bell-Sakyi L."/>
            <person name="Cui X.M."/>
            <person name="Yuan T.T."/>
            <person name="Jiang B.G."/>
            <person name="Yang W.F."/>
            <person name="Lam T.T."/>
            <person name="Chang Q.C."/>
            <person name="Ding S.J."/>
            <person name="Wang X.J."/>
            <person name="Zhu J.G."/>
            <person name="Ruan X.D."/>
            <person name="Zhao L."/>
            <person name="Wei J.T."/>
            <person name="Ye R.Z."/>
            <person name="Que T.C."/>
            <person name="Du C.H."/>
            <person name="Zhou Y.H."/>
            <person name="Cheng J.X."/>
            <person name="Dai P.F."/>
            <person name="Guo W.B."/>
            <person name="Han X.H."/>
            <person name="Huang E.J."/>
            <person name="Li L.F."/>
            <person name="Wei W."/>
            <person name="Gao Y.C."/>
            <person name="Liu J.Z."/>
            <person name="Shao H.Z."/>
            <person name="Wang X."/>
            <person name="Wang C.C."/>
            <person name="Yang T.C."/>
            <person name="Huo Q.B."/>
            <person name="Li W."/>
            <person name="Chen H.Y."/>
            <person name="Chen S.E."/>
            <person name="Zhou L.G."/>
            <person name="Ni X.B."/>
            <person name="Tian J.H."/>
            <person name="Sheng Y."/>
            <person name="Liu T."/>
            <person name="Pan Y.S."/>
            <person name="Xia L.Y."/>
            <person name="Li J."/>
            <person name="Zhao F."/>
            <person name="Cao W.C."/>
        </authorList>
    </citation>
    <scope>NUCLEOTIDE SEQUENCE</scope>
    <source>
        <strain evidence="3">Rsan-2018</strain>
    </source>
</reference>
<feature type="region of interest" description="Disordered" evidence="1">
    <location>
        <begin position="512"/>
        <end position="537"/>
    </location>
</feature>
<dbReference type="GO" id="GO:0006406">
    <property type="term" value="P:mRNA export from nucleus"/>
    <property type="evidence" value="ECO:0007669"/>
    <property type="project" value="TreeGrafter"/>
</dbReference>
<dbReference type="InterPro" id="IPR021861">
    <property type="entry name" value="THO_THOC1"/>
</dbReference>
<dbReference type="SMART" id="SM00005">
    <property type="entry name" value="DEATH"/>
    <property type="match status" value="1"/>
</dbReference>
<dbReference type="Pfam" id="PF00531">
    <property type="entry name" value="Death"/>
    <property type="match status" value="1"/>
</dbReference>
<dbReference type="Proteomes" id="UP000821837">
    <property type="component" value="Chromosome 10"/>
</dbReference>
<evidence type="ECO:0000259" key="2">
    <source>
        <dbReference type="PROSITE" id="PS50017"/>
    </source>
</evidence>
<evidence type="ECO:0000313" key="3">
    <source>
        <dbReference type="EMBL" id="KAH7976280.1"/>
    </source>
</evidence>
<gene>
    <name evidence="3" type="ORF">HPB52_010756</name>
</gene>
<sequence>MDDSVSDAAPFAHIIRKIERIGLNKDTANHLIDLSITLAREPDLCSGSLPVLLLCDVFDSLPLNESEEFFSLVEDKVSIWKEDLFFKCCKNQLLRTCNDLLRRLSRSQNTVFCGKILVFLAKLFPLSERSGLNIASEFNAENITLFSSEDYKGLSDEGSYHEESDEGSASSVPVDYNLYRKFWSLQEYFRQPLLCYTKVHWRQFTSASAAAYHVLSVFGSFKLDDIKTAQWALPGSSSSPSGKSVYFAKYLTSQKLLELELSDSNFRRYVLVQFLILFQYLQSTVRFKLDSHILTEEQSSWVKNTLTQVYKLLEETPPDGAGFATRIKHILQREESWNAWKNEGCPDFKEARPVEQTREVRPKRKLGDEVKAALASKKVVLGDTEMNRLWNLCPDNWEACSSPKRDFVPSLEKFFDMAMDQGDPVAGAKSRAKSIYQSNSGWRALRLLSQKSPHFFTSSNQPIKSLPLYLESMVMRLAKEFPTQNVAPSQAADEKTDMADYGDSEDELLKNHEESRETGTLSGAGAAADCGSSEPKDTLNKDELAALAGALGADWKKLAPLLSFGEDEILYIASEHEGDAAKQAYQALLVWLEQEPEQATHANLLQLAARAGLKGKLTSLLVAE</sequence>
<dbReference type="EMBL" id="JABSTV010001246">
    <property type="protein sequence ID" value="KAH7976280.1"/>
    <property type="molecule type" value="Genomic_DNA"/>
</dbReference>
<dbReference type="PROSITE" id="PS50017">
    <property type="entry name" value="DEATH_DOMAIN"/>
    <property type="match status" value="1"/>
</dbReference>
<accession>A0A9D4QD96</accession>
<feature type="compositionally biased region" description="Low complexity" evidence="1">
    <location>
        <begin position="523"/>
        <end position="533"/>
    </location>
</feature>
<evidence type="ECO:0000313" key="4">
    <source>
        <dbReference type="Proteomes" id="UP000821837"/>
    </source>
</evidence>
<dbReference type="GO" id="GO:0000445">
    <property type="term" value="C:THO complex part of transcription export complex"/>
    <property type="evidence" value="ECO:0007669"/>
    <property type="project" value="TreeGrafter"/>
</dbReference>
<name>A0A9D4QD96_RHISA</name>
<reference evidence="3" key="2">
    <citation type="submission" date="2021-09" db="EMBL/GenBank/DDBJ databases">
        <authorList>
            <person name="Jia N."/>
            <person name="Wang J."/>
            <person name="Shi W."/>
            <person name="Du L."/>
            <person name="Sun Y."/>
            <person name="Zhan W."/>
            <person name="Jiang J."/>
            <person name="Wang Q."/>
            <person name="Zhang B."/>
            <person name="Ji P."/>
            <person name="Sakyi L.B."/>
            <person name="Cui X."/>
            <person name="Yuan T."/>
            <person name="Jiang B."/>
            <person name="Yang W."/>
            <person name="Lam T.T.-Y."/>
            <person name="Chang Q."/>
            <person name="Ding S."/>
            <person name="Wang X."/>
            <person name="Zhu J."/>
            <person name="Ruan X."/>
            <person name="Zhao L."/>
            <person name="Wei J."/>
            <person name="Que T."/>
            <person name="Du C."/>
            <person name="Cheng J."/>
            <person name="Dai P."/>
            <person name="Han X."/>
            <person name="Huang E."/>
            <person name="Gao Y."/>
            <person name="Liu J."/>
            <person name="Shao H."/>
            <person name="Ye R."/>
            <person name="Li L."/>
            <person name="Wei W."/>
            <person name="Wang X."/>
            <person name="Wang C."/>
            <person name="Huo Q."/>
            <person name="Li W."/>
            <person name="Guo W."/>
            <person name="Chen H."/>
            <person name="Chen S."/>
            <person name="Zhou L."/>
            <person name="Zhou L."/>
            <person name="Ni X."/>
            <person name="Tian J."/>
            <person name="Zhou Y."/>
            <person name="Sheng Y."/>
            <person name="Liu T."/>
            <person name="Pan Y."/>
            <person name="Xia L."/>
            <person name="Li J."/>
            <person name="Zhao F."/>
            <person name="Cao W."/>
        </authorList>
    </citation>
    <scope>NUCLEOTIDE SEQUENCE</scope>
    <source>
        <strain evidence="3">Rsan-2018</strain>
        <tissue evidence="3">Larvae</tissue>
    </source>
</reference>
<dbReference type="Pfam" id="PF11957">
    <property type="entry name" value="efThoc1"/>
    <property type="match status" value="1"/>
</dbReference>
<keyword evidence="4" id="KW-1185">Reference proteome</keyword>
<dbReference type="VEuPathDB" id="VectorBase:RSAN_051570"/>
<dbReference type="InterPro" id="IPR011029">
    <property type="entry name" value="DEATH-like_dom_sf"/>
</dbReference>
<dbReference type="InterPro" id="IPR000488">
    <property type="entry name" value="Death_dom"/>
</dbReference>
<dbReference type="PANTHER" id="PTHR13265">
    <property type="entry name" value="THO COMPLEX SUBUNIT 1"/>
    <property type="match status" value="1"/>
</dbReference>
<organism evidence="3 4">
    <name type="scientific">Rhipicephalus sanguineus</name>
    <name type="common">Brown dog tick</name>
    <name type="synonym">Ixodes sanguineus</name>
    <dbReference type="NCBI Taxonomy" id="34632"/>
    <lineage>
        <taxon>Eukaryota</taxon>
        <taxon>Metazoa</taxon>
        <taxon>Ecdysozoa</taxon>
        <taxon>Arthropoda</taxon>
        <taxon>Chelicerata</taxon>
        <taxon>Arachnida</taxon>
        <taxon>Acari</taxon>
        <taxon>Parasitiformes</taxon>
        <taxon>Ixodida</taxon>
        <taxon>Ixodoidea</taxon>
        <taxon>Ixodidae</taxon>
        <taxon>Rhipicephalinae</taxon>
        <taxon>Rhipicephalus</taxon>
        <taxon>Rhipicephalus</taxon>
    </lineage>
</organism>
<proteinExistence type="predicted"/>
<dbReference type="Gene3D" id="1.10.533.10">
    <property type="entry name" value="Death Domain, Fas"/>
    <property type="match status" value="1"/>
</dbReference>
<dbReference type="PANTHER" id="PTHR13265:SF0">
    <property type="entry name" value="HPR1"/>
    <property type="match status" value="1"/>
</dbReference>
<dbReference type="CDD" id="cd01670">
    <property type="entry name" value="Death"/>
    <property type="match status" value="1"/>
</dbReference>
<protein>
    <recommendedName>
        <fullName evidence="2">Death domain-containing protein</fullName>
    </recommendedName>
</protein>